<evidence type="ECO:0000256" key="6">
    <source>
        <dbReference type="PIRSR" id="PIRSR601019-2"/>
    </source>
</evidence>
<dbReference type="GO" id="GO:0031683">
    <property type="term" value="F:G-protein beta/gamma-subunit complex binding"/>
    <property type="evidence" value="ECO:0007669"/>
    <property type="project" value="InterPro"/>
</dbReference>
<dbReference type="Gene3D" id="1.10.400.10">
    <property type="entry name" value="GI Alpha 1, domain 2-like"/>
    <property type="match status" value="1"/>
</dbReference>
<dbReference type="PANTHER" id="PTHR10218:SF360">
    <property type="entry name" value="GUANINE NUCLEOTIDE-BINDING PROTEIN SUBUNIT ALPHA HOMOLOG"/>
    <property type="match status" value="1"/>
</dbReference>
<dbReference type="GO" id="GO:0005525">
    <property type="term" value="F:GTP binding"/>
    <property type="evidence" value="ECO:0007669"/>
    <property type="project" value="UniProtKB-KW"/>
</dbReference>
<name>A0A5C3MGU8_9AGAR</name>
<dbReference type="EMBL" id="ML213590">
    <property type="protein sequence ID" value="TFK44480.1"/>
    <property type="molecule type" value="Genomic_DNA"/>
</dbReference>
<dbReference type="SUPFAM" id="SSF47895">
    <property type="entry name" value="Transducin (alpha subunit), insertion domain"/>
    <property type="match status" value="1"/>
</dbReference>
<dbReference type="FunFam" id="3.40.50.300:FF:000692">
    <property type="entry name" value="Guanine nucleotide-binding protein subunit alpha"/>
    <property type="match status" value="1"/>
</dbReference>
<evidence type="ECO:0000313" key="9">
    <source>
        <dbReference type="Proteomes" id="UP000308652"/>
    </source>
</evidence>
<keyword evidence="3 5" id="KW-0342">GTP-binding</keyword>
<dbReference type="STRING" id="68775.A0A5C3MGU8"/>
<dbReference type="PRINTS" id="PR00318">
    <property type="entry name" value="GPROTEINA"/>
</dbReference>
<dbReference type="SUPFAM" id="SSF52540">
    <property type="entry name" value="P-loop containing nucleoside triphosphate hydrolases"/>
    <property type="match status" value="1"/>
</dbReference>
<dbReference type="InterPro" id="IPR011025">
    <property type="entry name" value="GproteinA_insert"/>
</dbReference>
<dbReference type="GO" id="GO:0005737">
    <property type="term" value="C:cytoplasm"/>
    <property type="evidence" value="ECO:0007669"/>
    <property type="project" value="TreeGrafter"/>
</dbReference>
<keyword evidence="2 5" id="KW-0547">Nucleotide-binding</keyword>
<dbReference type="Gene3D" id="3.40.50.300">
    <property type="entry name" value="P-loop containing nucleotide triphosphate hydrolases"/>
    <property type="match status" value="2"/>
</dbReference>
<dbReference type="InterPro" id="IPR027417">
    <property type="entry name" value="P-loop_NTPase"/>
</dbReference>
<dbReference type="GO" id="GO:0003924">
    <property type="term" value="F:GTPase activity"/>
    <property type="evidence" value="ECO:0007669"/>
    <property type="project" value="InterPro"/>
</dbReference>
<evidence type="ECO:0000256" key="4">
    <source>
        <dbReference type="ARBA" id="ARBA00023224"/>
    </source>
</evidence>
<gene>
    <name evidence="8" type="ORF">BDQ12DRAFT_741310</name>
</gene>
<evidence type="ECO:0000313" key="8">
    <source>
        <dbReference type="EMBL" id="TFK44480.1"/>
    </source>
</evidence>
<evidence type="ECO:0000256" key="2">
    <source>
        <dbReference type="ARBA" id="ARBA00022741"/>
    </source>
</evidence>
<organism evidence="8 9">
    <name type="scientific">Crucibulum laeve</name>
    <dbReference type="NCBI Taxonomy" id="68775"/>
    <lineage>
        <taxon>Eukaryota</taxon>
        <taxon>Fungi</taxon>
        <taxon>Dikarya</taxon>
        <taxon>Basidiomycota</taxon>
        <taxon>Agaricomycotina</taxon>
        <taxon>Agaricomycetes</taxon>
        <taxon>Agaricomycetidae</taxon>
        <taxon>Agaricales</taxon>
        <taxon>Agaricineae</taxon>
        <taxon>Nidulariaceae</taxon>
        <taxon>Crucibulum</taxon>
    </lineage>
</organism>
<sequence length="482" mass="54553">MQQSYDPKIDPLAAALAPPENETAAERLARERREEEAVQISKQIDTELKAAKAAMKRKKKAISVLVLGQSLSGKSTTIKNFQITYAHKSWTDQRASWRAVILLNLVRSVNIILDALADDIATPQTAISAVTAEKNADEPIRKVPRVTEQHKSLLLRLAPLRQIEKDLKALLGSGSSEYEDLSKENAAAEIAYNATRHYSRPSANEFCVRSTSGWKGILDQIRNPSVGKGSQLHRVACQVISGCSQDIQWLWADNITQEILQDRRIRLEDAPGFFLDDVNRIGTPNYEPSDEDIVRARLRTTGVQEYHFTLDRANATALDWIMYDVAGIRTSRAAWIPYFKDITAIIFMAPLSSFNETLAEDYRINRLEDTFVLWKTVCSSKLLVDVQIILFMNKIDILKRKLEQGIKVKDYIPEFRDKSNDYETVSMWFRRVFKRIYTEHSPPKRVLNAYFTSVVNTTSTAQTLGAVQAAILRNDITDAGLM</sequence>
<dbReference type="OrthoDB" id="5817230at2759"/>
<dbReference type="GO" id="GO:0046872">
    <property type="term" value="F:metal ion binding"/>
    <property type="evidence" value="ECO:0007669"/>
    <property type="project" value="UniProtKB-KW"/>
</dbReference>
<reference evidence="8 9" key="1">
    <citation type="journal article" date="2019" name="Nat. Ecol. Evol.">
        <title>Megaphylogeny resolves global patterns of mushroom evolution.</title>
        <authorList>
            <person name="Varga T."/>
            <person name="Krizsan K."/>
            <person name="Foldi C."/>
            <person name="Dima B."/>
            <person name="Sanchez-Garcia M."/>
            <person name="Sanchez-Ramirez S."/>
            <person name="Szollosi G.J."/>
            <person name="Szarkandi J.G."/>
            <person name="Papp V."/>
            <person name="Albert L."/>
            <person name="Andreopoulos W."/>
            <person name="Angelini C."/>
            <person name="Antonin V."/>
            <person name="Barry K.W."/>
            <person name="Bougher N.L."/>
            <person name="Buchanan P."/>
            <person name="Buyck B."/>
            <person name="Bense V."/>
            <person name="Catcheside P."/>
            <person name="Chovatia M."/>
            <person name="Cooper J."/>
            <person name="Damon W."/>
            <person name="Desjardin D."/>
            <person name="Finy P."/>
            <person name="Geml J."/>
            <person name="Haridas S."/>
            <person name="Hughes K."/>
            <person name="Justo A."/>
            <person name="Karasinski D."/>
            <person name="Kautmanova I."/>
            <person name="Kiss B."/>
            <person name="Kocsube S."/>
            <person name="Kotiranta H."/>
            <person name="LaButti K.M."/>
            <person name="Lechner B.E."/>
            <person name="Liimatainen K."/>
            <person name="Lipzen A."/>
            <person name="Lukacs Z."/>
            <person name="Mihaltcheva S."/>
            <person name="Morgado L.N."/>
            <person name="Niskanen T."/>
            <person name="Noordeloos M.E."/>
            <person name="Ohm R.A."/>
            <person name="Ortiz-Santana B."/>
            <person name="Ovrebo C."/>
            <person name="Racz N."/>
            <person name="Riley R."/>
            <person name="Savchenko A."/>
            <person name="Shiryaev A."/>
            <person name="Soop K."/>
            <person name="Spirin V."/>
            <person name="Szebenyi C."/>
            <person name="Tomsovsky M."/>
            <person name="Tulloss R.E."/>
            <person name="Uehling J."/>
            <person name="Grigoriev I.V."/>
            <person name="Vagvolgyi C."/>
            <person name="Papp T."/>
            <person name="Martin F.M."/>
            <person name="Miettinen O."/>
            <person name="Hibbett D.S."/>
            <person name="Nagy L.G."/>
        </authorList>
    </citation>
    <scope>NUCLEOTIDE SEQUENCE [LARGE SCALE GENOMIC DNA]</scope>
    <source>
        <strain evidence="8 9">CBS 166.37</strain>
    </source>
</reference>
<dbReference type="GO" id="GO:0007188">
    <property type="term" value="P:adenylate cyclase-modulating G protein-coupled receptor signaling pathway"/>
    <property type="evidence" value="ECO:0007669"/>
    <property type="project" value="TreeGrafter"/>
</dbReference>
<feature type="compositionally biased region" description="Low complexity" evidence="7">
    <location>
        <begin position="11"/>
        <end position="22"/>
    </location>
</feature>
<feature type="region of interest" description="Disordered" evidence="7">
    <location>
        <begin position="1"/>
        <end position="32"/>
    </location>
</feature>
<dbReference type="PANTHER" id="PTHR10218">
    <property type="entry name" value="GTP-BINDING PROTEIN ALPHA SUBUNIT"/>
    <property type="match status" value="1"/>
</dbReference>
<evidence type="ECO:0000256" key="1">
    <source>
        <dbReference type="ARBA" id="ARBA00022723"/>
    </source>
</evidence>
<dbReference type="SMART" id="SM00275">
    <property type="entry name" value="G_alpha"/>
    <property type="match status" value="1"/>
</dbReference>
<keyword evidence="4" id="KW-0807">Transducer</keyword>
<keyword evidence="6" id="KW-0460">Magnesium</keyword>
<dbReference type="PROSITE" id="PS51882">
    <property type="entry name" value="G_ALPHA"/>
    <property type="match status" value="1"/>
</dbReference>
<keyword evidence="9" id="KW-1185">Reference proteome</keyword>
<dbReference type="AlphaFoldDB" id="A0A5C3MGU8"/>
<feature type="binding site" evidence="6">
    <location>
        <position position="300"/>
    </location>
    <ligand>
        <name>Mg(2+)</name>
        <dbReference type="ChEBI" id="CHEBI:18420"/>
    </ligand>
</feature>
<keyword evidence="1 6" id="KW-0479">Metal-binding</keyword>
<dbReference type="GO" id="GO:0001664">
    <property type="term" value="F:G protein-coupled receptor binding"/>
    <property type="evidence" value="ECO:0007669"/>
    <property type="project" value="TreeGrafter"/>
</dbReference>
<protein>
    <submittedName>
        <fullName evidence="8">Guanine nucleotide binding protein, alpha subunit</fullName>
    </submittedName>
</protein>
<feature type="binding site" evidence="5">
    <location>
        <begin position="393"/>
        <end position="396"/>
    </location>
    <ligand>
        <name>GTP</name>
        <dbReference type="ChEBI" id="CHEBI:37565"/>
    </ligand>
</feature>
<dbReference type="InterPro" id="IPR001019">
    <property type="entry name" value="Gprotein_alpha_su"/>
</dbReference>
<accession>A0A5C3MGU8</accession>
<dbReference type="Proteomes" id="UP000308652">
    <property type="component" value="Unassembled WGS sequence"/>
</dbReference>
<evidence type="ECO:0000256" key="7">
    <source>
        <dbReference type="SAM" id="MobiDB-lite"/>
    </source>
</evidence>
<proteinExistence type="predicted"/>
<evidence type="ECO:0000256" key="3">
    <source>
        <dbReference type="ARBA" id="ARBA00023134"/>
    </source>
</evidence>
<dbReference type="Pfam" id="PF00503">
    <property type="entry name" value="G-alpha"/>
    <property type="match status" value="1"/>
</dbReference>
<evidence type="ECO:0000256" key="5">
    <source>
        <dbReference type="PIRSR" id="PIRSR601019-1"/>
    </source>
</evidence>
<dbReference type="GO" id="GO:0005834">
    <property type="term" value="C:heterotrimeric G-protein complex"/>
    <property type="evidence" value="ECO:0007669"/>
    <property type="project" value="TreeGrafter"/>
</dbReference>